<evidence type="ECO:0000313" key="2">
    <source>
        <dbReference type="Proteomes" id="UP000828390"/>
    </source>
</evidence>
<keyword evidence="2" id="KW-1185">Reference proteome</keyword>
<reference evidence="1" key="2">
    <citation type="submission" date="2020-11" db="EMBL/GenBank/DDBJ databases">
        <authorList>
            <person name="McCartney M.A."/>
            <person name="Auch B."/>
            <person name="Kono T."/>
            <person name="Mallez S."/>
            <person name="Becker A."/>
            <person name="Gohl D.M."/>
            <person name="Silverstein K.A.T."/>
            <person name="Koren S."/>
            <person name="Bechman K.B."/>
            <person name="Herman A."/>
            <person name="Abrahante J.E."/>
            <person name="Garbe J."/>
        </authorList>
    </citation>
    <scope>NUCLEOTIDE SEQUENCE</scope>
    <source>
        <strain evidence="1">Duluth1</strain>
        <tissue evidence="1">Whole animal</tissue>
    </source>
</reference>
<name>A0A9D4E3T5_DREPO</name>
<dbReference type="EMBL" id="JAIWYP010000009">
    <property type="protein sequence ID" value="KAH3771644.1"/>
    <property type="molecule type" value="Genomic_DNA"/>
</dbReference>
<dbReference type="AlphaFoldDB" id="A0A9D4E3T5"/>
<proteinExistence type="predicted"/>
<protein>
    <submittedName>
        <fullName evidence="1">Uncharacterized protein</fullName>
    </submittedName>
</protein>
<comment type="caution">
    <text evidence="1">The sequence shown here is derived from an EMBL/GenBank/DDBJ whole genome shotgun (WGS) entry which is preliminary data.</text>
</comment>
<sequence>MYLRPCSMVYCFGCVDRKTYVSGQLEKGLSTNTRFARTNTNEIIHNVRNIVYTQNLFCKIHCTEEEKASKMETEEDAPIGKTVSK</sequence>
<evidence type="ECO:0000313" key="1">
    <source>
        <dbReference type="EMBL" id="KAH3771644.1"/>
    </source>
</evidence>
<dbReference type="Proteomes" id="UP000828390">
    <property type="component" value="Unassembled WGS sequence"/>
</dbReference>
<organism evidence="1 2">
    <name type="scientific">Dreissena polymorpha</name>
    <name type="common">Zebra mussel</name>
    <name type="synonym">Mytilus polymorpha</name>
    <dbReference type="NCBI Taxonomy" id="45954"/>
    <lineage>
        <taxon>Eukaryota</taxon>
        <taxon>Metazoa</taxon>
        <taxon>Spiralia</taxon>
        <taxon>Lophotrochozoa</taxon>
        <taxon>Mollusca</taxon>
        <taxon>Bivalvia</taxon>
        <taxon>Autobranchia</taxon>
        <taxon>Heteroconchia</taxon>
        <taxon>Euheterodonta</taxon>
        <taxon>Imparidentia</taxon>
        <taxon>Neoheterodontei</taxon>
        <taxon>Myida</taxon>
        <taxon>Dreissenoidea</taxon>
        <taxon>Dreissenidae</taxon>
        <taxon>Dreissena</taxon>
    </lineage>
</organism>
<reference evidence="1" key="1">
    <citation type="journal article" date="2019" name="bioRxiv">
        <title>The Genome of the Zebra Mussel, Dreissena polymorpha: A Resource for Invasive Species Research.</title>
        <authorList>
            <person name="McCartney M.A."/>
            <person name="Auch B."/>
            <person name="Kono T."/>
            <person name="Mallez S."/>
            <person name="Zhang Y."/>
            <person name="Obille A."/>
            <person name="Becker A."/>
            <person name="Abrahante J.E."/>
            <person name="Garbe J."/>
            <person name="Badalamenti J.P."/>
            <person name="Herman A."/>
            <person name="Mangelson H."/>
            <person name="Liachko I."/>
            <person name="Sullivan S."/>
            <person name="Sone E.D."/>
            <person name="Koren S."/>
            <person name="Silverstein K.A.T."/>
            <person name="Beckman K.B."/>
            <person name="Gohl D.M."/>
        </authorList>
    </citation>
    <scope>NUCLEOTIDE SEQUENCE</scope>
    <source>
        <strain evidence="1">Duluth1</strain>
        <tissue evidence="1">Whole animal</tissue>
    </source>
</reference>
<accession>A0A9D4E3T5</accession>
<gene>
    <name evidence="1" type="ORF">DPMN_172970</name>
</gene>